<dbReference type="EMBL" id="BSFQ01000010">
    <property type="protein sequence ID" value="GLL11736.1"/>
    <property type="molecule type" value="Genomic_DNA"/>
</dbReference>
<accession>A0A9W6L459</accession>
<gene>
    <name evidence="2" type="ORF">GCM10017577_28770</name>
</gene>
<name>A0A9W6L459_9PSEU</name>
<evidence type="ECO:0000313" key="3">
    <source>
        <dbReference type="Proteomes" id="UP001143463"/>
    </source>
</evidence>
<keyword evidence="3" id="KW-1185">Reference proteome</keyword>
<feature type="region of interest" description="Disordered" evidence="1">
    <location>
        <begin position="1"/>
        <end position="21"/>
    </location>
</feature>
<reference evidence="2" key="2">
    <citation type="submission" date="2023-01" db="EMBL/GenBank/DDBJ databases">
        <authorList>
            <person name="Sun Q."/>
            <person name="Evtushenko L."/>
        </authorList>
    </citation>
    <scope>NUCLEOTIDE SEQUENCE</scope>
    <source>
        <strain evidence="2">VKM Ac-1069</strain>
    </source>
</reference>
<proteinExistence type="predicted"/>
<evidence type="ECO:0000256" key="1">
    <source>
        <dbReference type="SAM" id="MobiDB-lite"/>
    </source>
</evidence>
<protein>
    <submittedName>
        <fullName evidence="2">Uncharacterized protein</fullName>
    </submittedName>
</protein>
<sequence length="82" mass="8384">MSRNRASRPRAGAGDACPGVPVRSGLSAAPRCETGALTSCYLACRRTVVGAASTGPYRTHSPRTDFYNASMLTGGVRAGVPG</sequence>
<dbReference type="AlphaFoldDB" id="A0A9W6L459"/>
<organism evidence="2 3">
    <name type="scientific">Pseudonocardia halophobica</name>
    <dbReference type="NCBI Taxonomy" id="29401"/>
    <lineage>
        <taxon>Bacteria</taxon>
        <taxon>Bacillati</taxon>
        <taxon>Actinomycetota</taxon>
        <taxon>Actinomycetes</taxon>
        <taxon>Pseudonocardiales</taxon>
        <taxon>Pseudonocardiaceae</taxon>
        <taxon>Pseudonocardia</taxon>
    </lineage>
</organism>
<reference evidence="2" key="1">
    <citation type="journal article" date="2014" name="Int. J. Syst. Evol. Microbiol.">
        <title>Complete genome sequence of Corynebacterium casei LMG S-19264T (=DSM 44701T), isolated from a smear-ripened cheese.</title>
        <authorList>
            <consortium name="US DOE Joint Genome Institute (JGI-PGF)"/>
            <person name="Walter F."/>
            <person name="Albersmeier A."/>
            <person name="Kalinowski J."/>
            <person name="Ruckert C."/>
        </authorList>
    </citation>
    <scope>NUCLEOTIDE SEQUENCE</scope>
    <source>
        <strain evidence="2">VKM Ac-1069</strain>
    </source>
</reference>
<dbReference type="Proteomes" id="UP001143463">
    <property type="component" value="Unassembled WGS sequence"/>
</dbReference>
<evidence type="ECO:0000313" key="2">
    <source>
        <dbReference type="EMBL" id="GLL11736.1"/>
    </source>
</evidence>
<comment type="caution">
    <text evidence="2">The sequence shown here is derived from an EMBL/GenBank/DDBJ whole genome shotgun (WGS) entry which is preliminary data.</text>
</comment>